<dbReference type="Proteomes" id="UP000221538">
    <property type="component" value="Unassembled WGS sequence"/>
</dbReference>
<gene>
    <name evidence="2" type="ORF">GCM10019071_08630</name>
    <name evidence="3" type="ORF">H5V43_08165</name>
    <name evidence="1" type="ORF">SFOMI_1391</name>
</gene>
<reference evidence="1 4" key="2">
    <citation type="journal article" date="2013" name="Environ. Sci. Technol.">
        <title>The 4-tert-butylphenol-utilizing bacterium Sphingobium fuliginis OMI can degrade bisphenols via phenolic ring hydroxylation and meta-cleavage pathway.</title>
        <authorList>
            <person name="Ogata Y."/>
            <person name="Goda S."/>
            <person name="Toyama T."/>
            <person name="Sei K."/>
            <person name="Ike M."/>
        </authorList>
    </citation>
    <scope>NUCLEOTIDE SEQUENCE [LARGE SCALE GENOMIC DNA]</scope>
    <source>
        <strain evidence="1 4">OMI</strain>
    </source>
</reference>
<sequence>MANPDFRALARQARNEADAATLDNVRQRCLRSEAAFLVMARRQEYVDESRARRAAATN</sequence>
<dbReference type="EMBL" id="BEWI01000031">
    <property type="protein sequence ID" value="GAY20861.1"/>
    <property type="molecule type" value="Genomic_DNA"/>
</dbReference>
<reference evidence="1" key="5">
    <citation type="submission" date="2017-10" db="EMBL/GenBank/DDBJ databases">
        <authorList>
            <person name="Banno H."/>
            <person name="Chua N.-H."/>
        </authorList>
    </citation>
    <scope>NUCLEOTIDE SEQUENCE</scope>
    <source>
        <strain evidence="1">OMI</strain>
    </source>
</reference>
<reference evidence="1" key="4">
    <citation type="submission" date="2017-10" db="EMBL/GenBank/DDBJ databases">
        <title>Bioaugmenting a lab-scale membrane bioreactor with Sphingobium fuliginis OMI to degrade 4-tert-butylphenol.</title>
        <authorList>
            <person name="Takada K."/>
            <person name="Shiba T."/>
            <person name="Soda S."/>
            <person name="Inoue D."/>
            <person name="Miyake M."/>
            <person name="Eguchi M."/>
            <person name="Ike M."/>
        </authorList>
    </citation>
    <scope>NUCLEOTIDE SEQUENCE</scope>
    <source>
        <strain evidence="1">OMI</strain>
    </source>
</reference>
<evidence type="ECO:0000313" key="1">
    <source>
        <dbReference type="EMBL" id="GAY20861.1"/>
    </source>
</evidence>
<reference evidence="6" key="6">
    <citation type="journal article" date="2019" name="Int. J. Syst. Evol. Microbiol.">
        <title>The Global Catalogue of Microorganisms (GCM) 10K type strain sequencing project: providing services to taxonomists for standard genome sequencing and annotation.</title>
        <authorList>
            <consortium name="The Broad Institute Genomics Platform"/>
            <consortium name="The Broad Institute Genome Sequencing Center for Infectious Disease"/>
            <person name="Wu L."/>
            <person name="Ma J."/>
        </authorList>
    </citation>
    <scope>NUCLEOTIDE SEQUENCE [LARGE SCALE GENOMIC DNA]</scope>
    <source>
        <strain evidence="6">CCM 7327</strain>
    </source>
</reference>
<name>A0A292ZD89_SPHSA</name>
<dbReference type="Proteomes" id="UP000593663">
    <property type="component" value="Chromosome 1"/>
</dbReference>
<evidence type="ECO:0000313" key="2">
    <source>
        <dbReference type="EMBL" id="GFZ82193.1"/>
    </source>
</evidence>
<reference evidence="2" key="3">
    <citation type="journal article" date="2014" name="Int. J. Syst. Evol. Microbiol.">
        <title>Complete genome of a new Firmicutes species belonging to the dominant human colonic microbiota ('Ruminococcus bicirculans') reveals two chromosomes and a selective capacity to utilize plant glucans.</title>
        <authorList>
            <consortium name="NISC Comparative Sequencing Program"/>
            <person name="Wegmann U."/>
            <person name="Louis P."/>
            <person name="Goesmann A."/>
            <person name="Henrissat B."/>
            <person name="Duncan S.H."/>
            <person name="Flint H.J."/>
        </authorList>
    </citation>
    <scope>NUCLEOTIDE SEQUENCE</scope>
    <source>
        <strain evidence="2">CCM 7327</strain>
    </source>
</reference>
<reference evidence="2" key="9">
    <citation type="submission" date="2024-05" db="EMBL/GenBank/DDBJ databases">
        <authorList>
            <person name="Sun Q."/>
            <person name="Sedlacek I."/>
        </authorList>
    </citation>
    <scope>NUCLEOTIDE SEQUENCE</scope>
    <source>
        <strain evidence="2">CCM 7327</strain>
    </source>
</reference>
<dbReference type="EMBL" id="BMDU01000001">
    <property type="protein sequence ID" value="GFZ82193.1"/>
    <property type="molecule type" value="Genomic_DNA"/>
</dbReference>
<protein>
    <submittedName>
        <fullName evidence="1">Uncharacterized protein</fullName>
    </submittedName>
</protein>
<reference evidence="3" key="8">
    <citation type="journal article" date="2021" name="Microbiol. Resour. Announc.">
        <title>Complete Genome Sequence of Sphingobium barthaii KK22, a High-Molecular-Weight Polycyclic Aromatic Hydrocarbon-Degrading Soil Bacterium.</title>
        <authorList>
            <person name="Mori J.F."/>
            <person name="Kanaly R.A."/>
        </authorList>
    </citation>
    <scope>NUCLEOTIDE SEQUENCE</scope>
    <source>
        <strain evidence="3">KK22</strain>
    </source>
</reference>
<reference evidence="1 4" key="1">
    <citation type="journal article" date="2013" name="Biodegradation">
        <title>Occurrence of 4-tert-butylphenol (4-t-BP) biodegradation in an aquatic sample caused by the presence of Spirodela polyrrhiza and isolation of a 4-t-BP-utilizing bacterium.</title>
        <authorList>
            <person name="Ogata Y."/>
            <person name="Toyama T."/>
            <person name="Yu N."/>
            <person name="Wang X."/>
            <person name="Sei K."/>
            <person name="Ike M."/>
        </authorList>
    </citation>
    <scope>NUCLEOTIDE SEQUENCE [LARGE SCALE GENOMIC DNA]</scope>
    <source>
        <strain evidence="1 4">OMI</strain>
    </source>
</reference>
<dbReference type="EMBL" id="CP060035">
    <property type="protein sequence ID" value="QOT70155.1"/>
    <property type="molecule type" value="Genomic_DNA"/>
</dbReference>
<evidence type="ECO:0000313" key="4">
    <source>
        <dbReference type="Proteomes" id="UP000221538"/>
    </source>
</evidence>
<proteinExistence type="predicted"/>
<evidence type="ECO:0000313" key="5">
    <source>
        <dbReference type="Proteomes" id="UP000593663"/>
    </source>
</evidence>
<evidence type="ECO:0000313" key="6">
    <source>
        <dbReference type="Proteomes" id="UP000628109"/>
    </source>
</evidence>
<evidence type="ECO:0000313" key="3">
    <source>
        <dbReference type="EMBL" id="QOT70155.1"/>
    </source>
</evidence>
<reference evidence="5" key="7">
    <citation type="submission" date="2020-08" db="EMBL/GenBank/DDBJ databases">
        <title>Complete genome sequence of Sphingobium barthaii strain KK22, a high-molecular-weight polycyclic aromatic hydrocarbon-degrading soil bacterium.</title>
        <authorList>
            <person name="Mori J.F."/>
            <person name="Kanaly R.A."/>
        </authorList>
    </citation>
    <scope>NUCLEOTIDE SEQUENCE [LARGE SCALE GENOMIC DNA]</scope>
    <source>
        <strain evidence="5">KK22</strain>
    </source>
</reference>
<dbReference type="KEGG" id="sbar:H5V43_08165"/>
<organism evidence="1 4">
    <name type="scientific">Sphingobium fuliginis (strain ATCC 27551)</name>
    <dbReference type="NCBI Taxonomy" id="336203"/>
    <lineage>
        <taxon>Bacteria</taxon>
        <taxon>Pseudomonadati</taxon>
        <taxon>Pseudomonadota</taxon>
        <taxon>Alphaproteobacteria</taxon>
        <taxon>Sphingomonadales</taxon>
        <taxon>Sphingomonadaceae</taxon>
        <taxon>Sphingobium</taxon>
    </lineage>
</organism>
<dbReference type="AlphaFoldDB" id="A0A292ZD89"/>
<dbReference type="Proteomes" id="UP000628109">
    <property type="component" value="Unassembled WGS sequence"/>
</dbReference>
<dbReference type="RefSeq" id="WP_165363300.1">
    <property type="nucleotide sequence ID" value="NZ_BATN01000077.1"/>
</dbReference>
<accession>A0A292ZD89</accession>
<keyword evidence="6" id="KW-1185">Reference proteome</keyword>